<keyword evidence="11 13" id="KW-0472">Membrane</keyword>
<dbReference type="PANTHER" id="PTHR30529:SF1">
    <property type="entry name" value="CYTOCHROME B561 HOMOLOG 2"/>
    <property type="match status" value="1"/>
</dbReference>
<keyword evidence="9 13" id="KW-1133">Transmembrane helix</keyword>
<accession>A0ABT8VWT1</accession>
<keyword evidence="4" id="KW-1003">Cell membrane</keyword>
<evidence type="ECO:0000256" key="8">
    <source>
        <dbReference type="ARBA" id="ARBA00022982"/>
    </source>
</evidence>
<dbReference type="Pfam" id="PF01292">
    <property type="entry name" value="Ni_hydr_CYTB"/>
    <property type="match status" value="1"/>
</dbReference>
<keyword evidence="16" id="KW-1185">Reference proteome</keyword>
<evidence type="ECO:0000256" key="7">
    <source>
        <dbReference type="ARBA" id="ARBA00022723"/>
    </source>
</evidence>
<protein>
    <submittedName>
        <fullName evidence="15">Cytochrome b</fullName>
    </submittedName>
</protein>
<comment type="similarity">
    <text evidence="12">Belongs to the cytochrome b561 family.</text>
</comment>
<evidence type="ECO:0000256" key="4">
    <source>
        <dbReference type="ARBA" id="ARBA00022475"/>
    </source>
</evidence>
<sequence length="181" mass="20355">MQVFNSSSRFGVVSILLHWLVAVAVFALFGLGLWMVDLNYYHEWYKTGPDIHRSVGILLFGLMIFRVLWRVVNRGPGPLPGQAKWEVRLAHGVHGVLYLLLFIAFVSGYLITTADGSSIHVFDWFTVPSVTGQVKGLEEVAGDIHYWTTWAIVVLAGLHAAAAFKHHLIDRDDTLRRMVGR</sequence>
<keyword evidence="10" id="KW-0408">Iron</keyword>
<name>A0ABT8VWT1_9GAMM</name>
<feature type="transmembrane region" description="Helical" evidence="13">
    <location>
        <begin position="144"/>
        <end position="164"/>
    </location>
</feature>
<dbReference type="RefSeq" id="WP_302908644.1">
    <property type="nucleotide sequence ID" value="NZ_JAUMIS010000001.1"/>
</dbReference>
<evidence type="ECO:0000256" key="3">
    <source>
        <dbReference type="ARBA" id="ARBA00022448"/>
    </source>
</evidence>
<evidence type="ECO:0000256" key="11">
    <source>
        <dbReference type="ARBA" id="ARBA00023136"/>
    </source>
</evidence>
<organism evidence="15 16">
    <name type="scientific">Marinobacter suaedae</name>
    <dbReference type="NCBI Taxonomy" id="3057675"/>
    <lineage>
        <taxon>Bacteria</taxon>
        <taxon>Pseudomonadati</taxon>
        <taxon>Pseudomonadota</taxon>
        <taxon>Gammaproteobacteria</taxon>
        <taxon>Pseudomonadales</taxon>
        <taxon>Marinobacteraceae</taxon>
        <taxon>Marinobacter</taxon>
    </lineage>
</organism>
<evidence type="ECO:0000256" key="6">
    <source>
        <dbReference type="ARBA" id="ARBA00022692"/>
    </source>
</evidence>
<keyword evidence="3" id="KW-0813">Transport</keyword>
<dbReference type="Gene3D" id="1.20.950.20">
    <property type="entry name" value="Transmembrane di-heme cytochromes, Chain C"/>
    <property type="match status" value="1"/>
</dbReference>
<evidence type="ECO:0000256" key="13">
    <source>
        <dbReference type="SAM" id="Phobius"/>
    </source>
</evidence>
<dbReference type="Proteomes" id="UP001168640">
    <property type="component" value="Unassembled WGS sequence"/>
</dbReference>
<comment type="subcellular location">
    <subcellularLocation>
        <location evidence="2">Cell membrane</location>
        <topology evidence="2">Multi-pass membrane protein</topology>
    </subcellularLocation>
</comment>
<keyword evidence="5" id="KW-0349">Heme</keyword>
<reference evidence="15" key="1">
    <citation type="submission" date="2023-07" db="EMBL/GenBank/DDBJ databases">
        <title>Marinobacter sp. chi1 genome sequencing and assembly.</title>
        <authorList>
            <person name="Park S."/>
        </authorList>
    </citation>
    <scope>NUCLEOTIDE SEQUENCE</scope>
    <source>
        <strain evidence="15">Chi1</strain>
    </source>
</reference>
<feature type="transmembrane region" description="Helical" evidence="13">
    <location>
        <begin position="89"/>
        <end position="111"/>
    </location>
</feature>
<feature type="transmembrane region" description="Helical" evidence="13">
    <location>
        <begin position="12"/>
        <end position="36"/>
    </location>
</feature>
<gene>
    <name evidence="15" type="ORF">QVZ43_01855</name>
</gene>
<keyword evidence="7" id="KW-0479">Metal-binding</keyword>
<keyword evidence="6 13" id="KW-0812">Transmembrane</keyword>
<feature type="transmembrane region" description="Helical" evidence="13">
    <location>
        <begin position="51"/>
        <end position="69"/>
    </location>
</feature>
<evidence type="ECO:0000313" key="16">
    <source>
        <dbReference type="Proteomes" id="UP001168640"/>
    </source>
</evidence>
<evidence type="ECO:0000256" key="10">
    <source>
        <dbReference type="ARBA" id="ARBA00023004"/>
    </source>
</evidence>
<evidence type="ECO:0000313" key="15">
    <source>
        <dbReference type="EMBL" id="MDO3720445.1"/>
    </source>
</evidence>
<comment type="caution">
    <text evidence="15">The sequence shown here is derived from an EMBL/GenBank/DDBJ whole genome shotgun (WGS) entry which is preliminary data.</text>
</comment>
<dbReference type="InterPro" id="IPR011577">
    <property type="entry name" value="Cyt_b561_bac/Ni-Hgenase"/>
</dbReference>
<comment type="cofactor">
    <cofactor evidence="1">
        <name>heme b</name>
        <dbReference type="ChEBI" id="CHEBI:60344"/>
    </cofactor>
</comment>
<proteinExistence type="inferred from homology"/>
<keyword evidence="8" id="KW-0249">Electron transport</keyword>
<dbReference type="InterPro" id="IPR052168">
    <property type="entry name" value="Cytochrome_b561_oxidase"/>
</dbReference>
<evidence type="ECO:0000256" key="9">
    <source>
        <dbReference type="ARBA" id="ARBA00022989"/>
    </source>
</evidence>
<evidence type="ECO:0000256" key="5">
    <source>
        <dbReference type="ARBA" id="ARBA00022617"/>
    </source>
</evidence>
<feature type="domain" description="Cytochrome b561 bacterial/Ni-hydrogenase" evidence="14">
    <location>
        <begin position="9"/>
        <end position="180"/>
    </location>
</feature>
<dbReference type="InterPro" id="IPR016174">
    <property type="entry name" value="Di-haem_cyt_TM"/>
</dbReference>
<evidence type="ECO:0000256" key="1">
    <source>
        <dbReference type="ARBA" id="ARBA00001970"/>
    </source>
</evidence>
<evidence type="ECO:0000259" key="14">
    <source>
        <dbReference type="Pfam" id="PF01292"/>
    </source>
</evidence>
<dbReference type="SUPFAM" id="SSF81342">
    <property type="entry name" value="Transmembrane di-heme cytochromes"/>
    <property type="match status" value="1"/>
</dbReference>
<dbReference type="PANTHER" id="PTHR30529">
    <property type="entry name" value="CYTOCHROME B561"/>
    <property type="match status" value="1"/>
</dbReference>
<evidence type="ECO:0000256" key="12">
    <source>
        <dbReference type="ARBA" id="ARBA00037975"/>
    </source>
</evidence>
<evidence type="ECO:0000256" key="2">
    <source>
        <dbReference type="ARBA" id="ARBA00004651"/>
    </source>
</evidence>
<dbReference type="EMBL" id="JAUMIS010000001">
    <property type="protein sequence ID" value="MDO3720445.1"/>
    <property type="molecule type" value="Genomic_DNA"/>
</dbReference>